<evidence type="ECO:0000313" key="9">
    <source>
        <dbReference type="Proteomes" id="UP000503540"/>
    </source>
</evidence>
<evidence type="ECO:0000313" key="8">
    <source>
        <dbReference type="EMBL" id="QIS11463.1"/>
    </source>
</evidence>
<dbReference type="SUPFAM" id="SSF51197">
    <property type="entry name" value="Clavaminate synthase-like"/>
    <property type="match status" value="1"/>
</dbReference>
<feature type="binding site" evidence="6">
    <location>
        <position position="161"/>
    </location>
    <ligand>
        <name>Fe cation</name>
        <dbReference type="ChEBI" id="CHEBI:24875"/>
    </ligand>
</feature>
<evidence type="ECO:0000256" key="3">
    <source>
        <dbReference type="ARBA" id="ARBA00023002"/>
    </source>
</evidence>
<gene>
    <name evidence="8" type="ORF">F5544_17945</name>
</gene>
<dbReference type="InterPro" id="IPR003819">
    <property type="entry name" value="TauD/TfdA-like"/>
</dbReference>
<dbReference type="EMBL" id="CP046172">
    <property type="protein sequence ID" value="QIS11463.1"/>
    <property type="molecule type" value="Genomic_DNA"/>
</dbReference>
<feature type="binding site" evidence="5">
    <location>
        <position position="305"/>
    </location>
    <ligand>
        <name>2-oxoglutarate</name>
        <dbReference type="ChEBI" id="CHEBI:16810"/>
    </ligand>
</feature>
<keyword evidence="2 6" id="KW-0479">Metal-binding</keyword>
<dbReference type="InterPro" id="IPR042098">
    <property type="entry name" value="TauD-like_sf"/>
</dbReference>
<evidence type="ECO:0000256" key="4">
    <source>
        <dbReference type="ARBA" id="ARBA00023004"/>
    </source>
</evidence>
<sequence>MFRGRSLMFDRLVPGEVVKLRRQEAARVWTAALRAACAHRGSQDSVEVASGLIAYLPSSVIGALHRFRTVGTAHNVLLVRNLCASAAGLPATPATRTPSVSTPVVDAAALLLLAVSWSLGEPFTFRSLIDGRLVEHIVPVAGHEDDQNGGGSTAALQWHVEDGFTDDRCDYFGLLCLRGHPGAATVLASARNLDLPDEITAVLRQPRFIMVPSAEHDLPHPVDLVAAPILTGPEDDPEICFDAIYQRPADPDDRQAAAAMIALTAALDRAAIGHHARPGDLLLVDNRRTVHGRTVFQPRYDGTDRWLLRTYTCASVRAHRRRGALRVVG</sequence>
<evidence type="ECO:0000256" key="5">
    <source>
        <dbReference type="PIRSR" id="PIRSR019543-1"/>
    </source>
</evidence>
<organism evidence="8 9">
    <name type="scientific">Nocardia arthritidis</name>
    <dbReference type="NCBI Taxonomy" id="228602"/>
    <lineage>
        <taxon>Bacteria</taxon>
        <taxon>Bacillati</taxon>
        <taxon>Actinomycetota</taxon>
        <taxon>Actinomycetes</taxon>
        <taxon>Mycobacteriales</taxon>
        <taxon>Nocardiaceae</taxon>
        <taxon>Nocardia</taxon>
    </lineage>
</organism>
<feature type="domain" description="TauD/TfdA-like" evidence="7">
    <location>
        <begin position="143"/>
        <end position="311"/>
    </location>
</feature>
<dbReference type="InterPro" id="IPR014503">
    <property type="entry name" value="Clavaminate_syn-like"/>
</dbReference>
<evidence type="ECO:0000256" key="6">
    <source>
        <dbReference type="PIRSR" id="PIRSR019543-2"/>
    </source>
</evidence>
<dbReference type="GO" id="GO:0005506">
    <property type="term" value="F:iron ion binding"/>
    <property type="evidence" value="ECO:0007669"/>
    <property type="project" value="InterPro"/>
</dbReference>
<feature type="binding site" evidence="5">
    <location>
        <position position="200"/>
    </location>
    <ligand>
        <name>2-oxoglutarate</name>
        <dbReference type="ChEBI" id="CHEBI:16810"/>
    </ligand>
</feature>
<protein>
    <submittedName>
        <fullName evidence="8">Clavaminate synthase</fullName>
    </submittedName>
</protein>
<feature type="binding site" evidence="5">
    <location>
        <position position="309"/>
    </location>
    <ligand>
        <name>2-oxoglutarate</name>
        <dbReference type="ChEBI" id="CHEBI:16810"/>
    </ligand>
</feature>
<evidence type="ECO:0000256" key="2">
    <source>
        <dbReference type="ARBA" id="ARBA00022723"/>
    </source>
</evidence>
<evidence type="ECO:0000256" key="1">
    <source>
        <dbReference type="ARBA" id="ARBA00008425"/>
    </source>
</evidence>
<dbReference type="AlphaFoldDB" id="A0A6G9YEN9"/>
<reference evidence="8 9" key="1">
    <citation type="journal article" date="2019" name="ACS Chem. Biol.">
        <title>Identification and Mobilization of a Cryptic Antibiotic Biosynthesis Gene Locus from a Human-Pathogenic Nocardia Isolate.</title>
        <authorList>
            <person name="Herisse M."/>
            <person name="Ishida K."/>
            <person name="Porter J.L."/>
            <person name="Howden B."/>
            <person name="Hertweck C."/>
            <person name="Stinear T.P."/>
            <person name="Pidot S.J."/>
        </authorList>
    </citation>
    <scope>NUCLEOTIDE SEQUENCE [LARGE SCALE GENOMIC DNA]</scope>
    <source>
        <strain evidence="8 9">AUSMDU00012717</strain>
    </source>
</reference>
<feature type="binding site" evidence="6">
    <location>
        <position position="291"/>
    </location>
    <ligand>
        <name>Fe cation</name>
        <dbReference type="ChEBI" id="CHEBI:24875"/>
    </ligand>
</feature>
<dbReference type="Proteomes" id="UP000503540">
    <property type="component" value="Chromosome"/>
</dbReference>
<dbReference type="Gene3D" id="3.60.130.10">
    <property type="entry name" value="Clavaminate synthase-like"/>
    <property type="match status" value="1"/>
</dbReference>
<accession>A0A6G9YEN9</accession>
<dbReference type="KEGG" id="nah:F5544_17945"/>
<name>A0A6G9YEN9_9NOCA</name>
<dbReference type="GO" id="GO:0016491">
    <property type="term" value="F:oxidoreductase activity"/>
    <property type="evidence" value="ECO:0007669"/>
    <property type="project" value="UniProtKB-KW"/>
</dbReference>
<keyword evidence="9" id="KW-1185">Reference proteome</keyword>
<evidence type="ECO:0000259" key="7">
    <source>
        <dbReference type="Pfam" id="PF02668"/>
    </source>
</evidence>
<dbReference type="Pfam" id="PF02668">
    <property type="entry name" value="TauD"/>
    <property type="match status" value="1"/>
</dbReference>
<feature type="binding site" evidence="6">
    <location>
        <position position="159"/>
    </location>
    <ligand>
        <name>Fe cation</name>
        <dbReference type="ChEBI" id="CHEBI:24875"/>
    </ligand>
</feature>
<comment type="similarity">
    <text evidence="1">Belongs to the clavaminate synthase family.</text>
</comment>
<proteinExistence type="inferred from homology"/>
<keyword evidence="3" id="KW-0560">Oxidoreductase</keyword>
<dbReference type="PIRSF" id="PIRSF019543">
    <property type="entry name" value="Clavaminate_syn"/>
    <property type="match status" value="1"/>
</dbReference>
<keyword evidence="4 6" id="KW-0408">Iron</keyword>